<dbReference type="EMBL" id="JYDL01000319">
    <property type="protein sequence ID" value="KRX12601.1"/>
    <property type="molecule type" value="Genomic_DNA"/>
</dbReference>
<name>A0A0V0RDP5_9BILA</name>
<evidence type="ECO:0000313" key="2">
    <source>
        <dbReference type="EMBL" id="KRX12601.1"/>
    </source>
</evidence>
<keyword evidence="1" id="KW-0732">Signal</keyword>
<accession>A0A0V0RDP5</accession>
<gene>
    <name evidence="2" type="ORF">T07_9689</name>
</gene>
<comment type="caution">
    <text evidence="2">The sequence shown here is derived from an EMBL/GenBank/DDBJ whole genome shotgun (WGS) entry which is preliminary data.</text>
</comment>
<keyword evidence="3" id="KW-1185">Reference proteome</keyword>
<reference evidence="2 3" key="1">
    <citation type="submission" date="2015-01" db="EMBL/GenBank/DDBJ databases">
        <title>Evolution of Trichinella species and genotypes.</title>
        <authorList>
            <person name="Korhonen P.K."/>
            <person name="Edoardo P."/>
            <person name="Giuseppe L.R."/>
            <person name="Gasser R.B."/>
        </authorList>
    </citation>
    <scope>NUCLEOTIDE SEQUENCE [LARGE SCALE GENOMIC DNA]</scope>
    <source>
        <strain evidence="2">ISS37</strain>
    </source>
</reference>
<dbReference type="AlphaFoldDB" id="A0A0V0RDP5"/>
<dbReference type="Proteomes" id="UP000054630">
    <property type="component" value="Unassembled WGS sequence"/>
</dbReference>
<evidence type="ECO:0000313" key="3">
    <source>
        <dbReference type="Proteomes" id="UP000054630"/>
    </source>
</evidence>
<feature type="signal peptide" evidence="1">
    <location>
        <begin position="1"/>
        <end position="34"/>
    </location>
</feature>
<sequence length="71" mass="8391">MDLVQRKNMRNTSRKHLILLFLTIFWIQNGRIKANRENPSFLKKTFDSTLPGNFLDTKRENKGETEKILPS</sequence>
<feature type="chain" id="PRO_5006867745" evidence="1">
    <location>
        <begin position="35"/>
        <end position="71"/>
    </location>
</feature>
<evidence type="ECO:0000256" key="1">
    <source>
        <dbReference type="SAM" id="SignalP"/>
    </source>
</evidence>
<proteinExistence type="predicted"/>
<protein>
    <submittedName>
        <fullName evidence="2">Uncharacterized protein</fullName>
    </submittedName>
</protein>
<organism evidence="2 3">
    <name type="scientific">Trichinella nelsoni</name>
    <dbReference type="NCBI Taxonomy" id="6336"/>
    <lineage>
        <taxon>Eukaryota</taxon>
        <taxon>Metazoa</taxon>
        <taxon>Ecdysozoa</taxon>
        <taxon>Nematoda</taxon>
        <taxon>Enoplea</taxon>
        <taxon>Dorylaimia</taxon>
        <taxon>Trichinellida</taxon>
        <taxon>Trichinellidae</taxon>
        <taxon>Trichinella</taxon>
    </lineage>
</organism>